<dbReference type="PhylomeDB" id="A0A022QWT4"/>
<organism evidence="3 4">
    <name type="scientific">Erythranthe guttata</name>
    <name type="common">Yellow monkey flower</name>
    <name type="synonym">Mimulus guttatus</name>
    <dbReference type="NCBI Taxonomy" id="4155"/>
    <lineage>
        <taxon>Eukaryota</taxon>
        <taxon>Viridiplantae</taxon>
        <taxon>Streptophyta</taxon>
        <taxon>Embryophyta</taxon>
        <taxon>Tracheophyta</taxon>
        <taxon>Spermatophyta</taxon>
        <taxon>Magnoliopsida</taxon>
        <taxon>eudicotyledons</taxon>
        <taxon>Gunneridae</taxon>
        <taxon>Pentapetalae</taxon>
        <taxon>asterids</taxon>
        <taxon>lamiids</taxon>
        <taxon>Lamiales</taxon>
        <taxon>Phrymaceae</taxon>
        <taxon>Erythranthe</taxon>
    </lineage>
</organism>
<keyword evidence="2" id="KW-1133">Transmembrane helix</keyword>
<dbReference type="eggNOG" id="ENOG502S4RF">
    <property type="taxonomic scope" value="Eukaryota"/>
</dbReference>
<keyword evidence="1" id="KW-0175">Coiled coil</keyword>
<evidence type="ECO:0008006" key="5">
    <source>
        <dbReference type="Google" id="ProtNLM"/>
    </source>
</evidence>
<proteinExistence type="predicted"/>
<dbReference type="OrthoDB" id="1673621at2759"/>
<evidence type="ECO:0000313" key="3">
    <source>
        <dbReference type="EMBL" id="EYU30965.1"/>
    </source>
</evidence>
<dbReference type="AlphaFoldDB" id="A0A022QWT4"/>
<keyword evidence="2" id="KW-0812">Transmembrane</keyword>
<protein>
    <recommendedName>
        <fullName evidence="5">Transmembrane protein</fullName>
    </recommendedName>
</protein>
<evidence type="ECO:0000256" key="2">
    <source>
        <dbReference type="SAM" id="Phobius"/>
    </source>
</evidence>
<keyword evidence="4" id="KW-1185">Reference proteome</keyword>
<evidence type="ECO:0000313" key="4">
    <source>
        <dbReference type="Proteomes" id="UP000030748"/>
    </source>
</evidence>
<dbReference type="KEGG" id="egt:105964950"/>
<feature type="coiled-coil region" evidence="1">
    <location>
        <begin position="71"/>
        <end position="133"/>
    </location>
</feature>
<gene>
    <name evidence="3" type="ORF">MIMGU_mgv1a021695mg</name>
</gene>
<name>A0A022QWT4_ERYGU</name>
<dbReference type="OMA" id="MANWAGA"/>
<evidence type="ECO:0000256" key="1">
    <source>
        <dbReference type="SAM" id="Coils"/>
    </source>
</evidence>
<reference evidence="3 4" key="1">
    <citation type="journal article" date="2013" name="Proc. Natl. Acad. Sci. U.S.A.">
        <title>Fine-scale variation in meiotic recombination in Mimulus inferred from population shotgun sequencing.</title>
        <authorList>
            <person name="Hellsten U."/>
            <person name="Wright K.M."/>
            <person name="Jenkins J."/>
            <person name="Shu S."/>
            <person name="Yuan Y."/>
            <person name="Wessler S.R."/>
            <person name="Schmutz J."/>
            <person name="Willis J.H."/>
            <person name="Rokhsar D.S."/>
        </authorList>
    </citation>
    <scope>NUCLEOTIDE SEQUENCE [LARGE SCALE GENOMIC DNA]</scope>
    <source>
        <strain evidence="4">cv. DUN x IM62</strain>
    </source>
</reference>
<dbReference type="STRING" id="4155.A0A022QWT4"/>
<sequence length="183" mass="21140">MSAWMSSANRESNPVGFERFDKDTTGYVLFPKSALGLMQNCDLPPPVKLFSGPNETLLSKEKGELEILKALTLSQTRAREAERKLRTLIKEKDELSRMLVDDSLRLFAYRQWVRLLELELNLQRRQQQKKEDDVMNYADESKEEENYEKDGIISTKNQWCTAIGLCLAFAGFGFALGYYSYLF</sequence>
<accession>A0A022QWT4</accession>
<dbReference type="PANTHER" id="PTHR33868">
    <property type="entry name" value="EXPRESSED PROTEIN"/>
    <property type="match status" value="1"/>
</dbReference>
<feature type="transmembrane region" description="Helical" evidence="2">
    <location>
        <begin position="159"/>
        <end position="181"/>
    </location>
</feature>
<dbReference type="EMBL" id="KI631018">
    <property type="protein sequence ID" value="EYU30965.1"/>
    <property type="molecule type" value="Genomic_DNA"/>
</dbReference>
<dbReference type="Proteomes" id="UP000030748">
    <property type="component" value="Unassembled WGS sequence"/>
</dbReference>
<keyword evidence="2" id="KW-0472">Membrane</keyword>
<dbReference type="PANTHER" id="PTHR33868:SF10">
    <property type="entry name" value="OS08G0483100 PROTEIN"/>
    <property type="match status" value="1"/>
</dbReference>